<dbReference type="InterPro" id="IPR036397">
    <property type="entry name" value="RNaseH_sf"/>
</dbReference>
<dbReference type="InterPro" id="IPR052338">
    <property type="entry name" value="Transposase_5"/>
</dbReference>
<evidence type="ECO:0000259" key="1">
    <source>
        <dbReference type="Pfam" id="PF01498"/>
    </source>
</evidence>
<dbReference type="Proteomes" id="UP000283269">
    <property type="component" value="Unassembled WGS sequence"/>
</dbReference>
<accession>A0A409XMF2</accession>
<protein>
    <recommendedName>
        <fullName evidence="5">Tc1-like transposase DDE domain-containing protein</fullName>
    </recommendedName>
</protein>
<reference evidence="3 4" key="1">
    <citation type="journal article" date="2018" name="Evol. Lett.">
        <title>Horizontal gene cluster transfer increased hallucinogenic mushroom diversity.</title>
        <authorList>
            <person name="Reynolds H.T."/>
            <person name="Vijayakumar V."/>
            <person name="Gluck-Thaler E."/>
            <person name="Korotkin H.B."/>
            <person name="Matheny P.B."/>
            <person name="Slot J.C."/>
        </authorList>
    </citation>
    <scope>NUCLEOTIDE SEQUENCE [LARGE SCALE GENOMIC DNA]</scope>
    <source>
        <strain evidence="3 4">2631</strain>
    </source>
</reference>
<dbReference type="AlphaFoldDB" id="A0A409XMF2"/>
<dbReference type="PANTHER" id="PTHR23022">
    <property type="entry name" value="TRANSPOSABLE ELEMENT-RELATED"/>
    <property type="match status" value="1"/>
</dbReference>
<dbReference type="InterPro" id="IPR002492">
    <property type="entry name" value="Transposase_Tc1-like"/>
</dbReference>
<dbReference type="Gene3D" id="3.30.420.10">
    <property type="entry name" value="Ribonuclease H-like superfamily/Ribonuclease H"/>
    <property type="match status" value="1"/>
</dbReference>
<gene>
    <name evidence="3" type="ORF">CVT25_004444</name>
</gene>
<keyword evidence="4" id="KW-1185">Reference proteome</keyword>
<dbReference type="InParanoid" id="A0A409XMF2"/>
<dbReference type="OrthoDB" id="2431447at2759"/>
<dbReference type="STRING" id="93625.A0A409XMF2"/>
<organism evidence="3 4">
    <name type="scientific">Psilocybe cyanescens</name>
    <dbReference type="NCBI Taxonomy" id="93625"/>
    <lineage>
        <taxon>Eukaryota</taxon>
        <taxon>Fungi</taxon>
        <taxon>Dikarya</taxon>
        <taxon>Basidiomycota</taxon>
        <taxon>Agaricomycotina</taxon>
        <taxon>Agaricomycetes</taxon>
        <taxon>Agaricomycetidae</taxon>
        <taxon>Agaricales</taxon>
        <taxon>Agaricineae</taxon>
        <taxon>Strophariaceae</taxon>
        <taxon>Psilocybe</taxon>
    </lineage>
</organism>
<dbReference type="EMBL" id="NHYD01001199">
    <property type="protein sequence ID" value="PPQ91969.1"/>
    <property type="molecule type" value="Genomic_DNA"/>
</dbReference>
<feature type="domain" description="Transposase Tc1-like" evidence="1">
    <location>
        <begin position="5"/>
        <end position="55"/>
    </location>
</feature>
<dbReference type="PANTHER" id="PTHR23022:SF135">
    <property type="entry name" value="SI:DKEY-77F5.3"/>
    <property type="match status" value="1"/>
</dbReference>
<dbReference type="Pfam" id="PF13358">
    <property type="entry name" value="DDE_3"/>
    <property type="match status" value="1"/>
</dbReference>
<feature type="domain" description="Tc1-like transposase DDE" evidence="2">
    <location>
        <begin position="163"/>
        <end position="215"/>
    </location>
</feature>
<name>A0A409XMF2_PSICY</name>
<proteinExistence type="predicted"/>
<comment type="caution">
    <text evidence="3">The sequence shown here is derived from an EMBL/GenBank/DDBJ whole genome shotgun (WGS) entry which is preliminary data.</text>
</comment>
<dbReference type="Pfam" id="PF01498">
    <property type="entry name" value="HTH_Tnp_Tc3_2"/>
    <property type="match status" value="1"/>
</dbReference>
<dbReference type="GO" id="GO:0015074">
    <property type="term" value="P:DNA integration"/>
    <property type="evidence" value="ECO:0007669"/>
    <property type="project" value="InterPro"/>
</dbReference>
<dbReference type="GO" id="GO:0003677">
    <property type="term" value="F:DNA binding"/>
    <property type="evidence" value="ECO:0007669"/>
    <property type="project" value="InterPro"/>
</dbReference>
<evidence type="ECO:0000313" key="4">
    <source>
        <dbReference type="Proteomes" id="UP000283269"/>
    </source>
</evidence>
<evidence type="ECO:0000313" key="3">
    <source>
        <dbReference type="EMBL" id="PPQ91969.1"/>
    </source>
</evidence>
<evidence type="ECO:0008006" key="5">
    <source>
        <dbReference type="Google" id="ProtNLM"/>
    </source>
</evidence>
<dbReference type="InterPro" id="IPR038717">
    <property type="entry name" value="Tc1-like_DDE_dom"/>
</dbReference>
<sequence>MPFAEIGNQLGLNVSDTTIRHVLSDAGYHRRVARKVPFLTKRHRLARMSWARLYKHYSRKNWEKIIWSDETYIYLGDDRGRVFITRRADEEFLDDCLVPTFKQSPVRVMVWRCIIEGRKGPLVILEYPGGKGGGMNMDRYCEQVLEGVLVEFYKEMVKERGQVKFQQDNAPCHQSKRTKTWFSNHAIPLLYHPPNSPDLSPIEPVWHELKKIIRSLPHPPSTLHSLKSAVLAAWDELDIANVNKNIFSMPDRVAAIFHSRGGHTCF</sequence>
<evidence type="ECO:0000259" key="2">
    <source>
        <dbReference type="Pfam" id="PF13358"/>
    </source>
</evidence>
<dbReference type="GO" id="GO:0006313">
    <property type="term" value="P:DNA transposition"/>
    <property type="evidence" value="ECO:0007669"/>
    <property type="project" value="InterPro"/>
</dbReference>